<keyword evidence="5" id="KW-1185">Reference proteome</keyword>
<dbReference type="Pfam" id="PF13411">
    <property type="entry name" value="MerR_1"/>
    <property type="match status" value="1"/>
</dbReference>
<dbReference type="Gene3D" id="1.10.1660.10">
    <property type="match status" value="1"/>
</dbReference>
<dbReference type="GO" id="GO:0003677">
    <property type="term" value="F:DNA binding"/>
    <property type="evidence" value="ECO:0007669"/>
    <property type="project" value="UniProtKB-KW"/>
</dbReference>
<dbReference type="PROSITE" id="PS50937">
    <property type="entry name" value="HTH_MERR_2"/>
    <property type="match status" value="1"/>
</dbReference>
<dbReference type="HOGENOM" id="CLU_045945_1_0_5"/>
<dbReference type="AlphaFoldDB" id="D8JWJ3"/>
<feature type="region of interest" description="Disordered" evidence="2">
    <location>
        <begin position="94"/>
        <end position="134"/>
    </location>
</feature>
<dbReference type="STRING" id="582899.Hden_1294"/>
<name>D8JWJ3_HYPDA</name>
<feature type="domain" description="HTH merR-type" evidence="3">
    <location>
        <begin position="10"/>
        <end position="78"/>
    </location>
</feature>
<evidence type="ECO:0000313" key="4">
    <source>
        <dbReference type="EMBL" id="ADJ23106.1"/>
    </source>
</evidence>
<protein>
    <submittedName>
        <fullName evidence="4">Transcriptional regulator, MerR family</fullName>
    </submittedName>
</protein>
<dbReference type="InterPro" id="IPR047057">
    <property type="entry name" value="MerR_fam"/>
</dbReference>
<sequence length="182" mass="19988">MNKSAEAFRTIGEVADELEIPKHVLRFWEGRFPQIRPMKRGGGRRYYRPEDMELLRGIRTLLHAEGYTIRGVQKILREHGVDQVKAAARRSIPTLSAAEGASPPPARKRGRKPIVAPASRVSAQTATSAAPELKSASCTMNVHVLAAVRELQIARAILLGQPVPQSPASRAEDAKKVRASRT</sequence>
<dbReference type="KEGG" id="hdn:Hden_1294"/>
<dbReference type="SUPFAM" id="SSF46955">
    <property type="entry name" value="Putative DNA-binding domain"/>
    <property type="match status" value="1"/>
</dbReference>
<dbReference type="OrthoDB" id="9810140at2"/>
<dbReference type="RefSeq" id="WP_013215321.1">
    <property type="nucleotide sequence ID" value="NC_014313.1"/>
</dbReference>
<evidence type="ECO:0000259" key="3">
    <source>
        <dbReference type="PROSITE" id="PS50937"/>
    </source>
</evidence>
<evidence type="ECO:0000256" key="1">
    <source>
        <dbReference type="ARBA" id="ARBA00023125"/>
    </source>
</evidence>
<keyword evidence="1" id="KW-0238">DNA-binding</keyword>
<dbReference type="PANTHER" id="PTHR30204:SF15">
    <property type="entry name" value="BLL5018 PROTEIN"/>
    <property type="match status" value="1"/>
</dbReference>
<organism evidence="4 5">
    <name type="scientific">Hyphomicrobium denitrificans (strain ATCC 51888 / DSM 1869 / NCIMB 11706 / TK 0415)</name>
    <dbReference type="NCBI Taxonomy" id="582899"/>
    <lineage>
        <taxon>Bacteria</taxon>
        <taxon>Pseudomonadati</taxon>
        <taxon>Pseudomonadota</taxon>
        <taxon>Alphaproteobacteria</taxon>
        <taxon>Hyphomicrobiales</taxon>
        <taxon>Hyphomicrobiaceae</taxon>
        <taxon>Hyphomicrobium</taxon>
    </lineage>
</organism>
<dbReference type="InterPro" id="IPR009061">
    <property type="entry name" value="DNA-bd_dom_put_sf"/>
</dbReference>
<evidence type="ECO:0000256" key="2">
    <source>
        <dbReference type="SAM" id="MobiDB-lite"/>
    </source>
</evidence>
<dbReference type="PANTHER" id="PTHR30204">
    <property type="entry name" value="REDOX-CYCLING DRUG-SENSING TRANSCRIPTIONAL ACTIVATOR SOXR"/>
    <property type="match status" value="1"/>
</dbReference>
<evidence type="ECO:0000313" key="5">
    <source>
        <dbReference type="Proteomes" id="UP000002033"/>
    </source>
</evidence>
<dbReference type="GO" id="GO:0003700">
    <property type="term" value="F:DNA-binding transcription factor activity"/>
    <property type="evidence" value="ECO:0007669"/>
    <property type="project" value="InterPro"/>
</dbReference>
<reference evidence="5" key="1">
    <citation type="journal article" date="2011" name="J. Bacteriol.">
        <title>Genome sequences of eight morphologically diverse alphaproteobacteria.</title>
        <authorList>
            <consortium name="US DOE Joint Genome Institute"/>
            <person name="Brown P.J."/>
            <person name="Kysela D.T."/>
            <person name="Buechlein A."/>
            <person name="Hemmerich C."/>
            <person name="Brun Y.V."/>
        </authorList>
    </citation>
    <scope>NUCLEOTIDE SEQUENCE [LARGE SCALE GENOMIC DNA]</scope>
    <source>
        <strain evidence="5">ATCC 51888 / DSM 1869 / NCIB 11706 / TK 0415</strain>
    </source>
</reference>
<dbReference type="Proteomes" id="UP000002033">
    <property type="component" value="Chromosome"/>
</dbReference>
<dbReference type="eggNOG" id="COG0789">
    <property type="taxonomic scope" value="Bacteria"/>
</dbReference>
<dbReference type="SMART" id="SM00422">
    <property type="entry name" value="HTH_MERR"/>
    <property type="match status" value="1"/>
</dbReference>
<dbReference type="EMBL" id="CP002083">
    <property type="protein sequence ID" value="ADJ23106.1"/>
    <property type="molecule type" value="Genomic_DNA"/>
</dbReference>
<gene>
    <name evidence="4" type="ordered locus">Hden_1294</name>
</gene>
<dbReference type="CDD" id="cd04765">
    <property type="entry name" value="HTH_MlrA-like_sg2"/>
    <property type="match status" value="1"/>
</dbReference>
<proteinExistence type="predicted"/>
<accession>D8JWJ3</accession>
<dbReference type="InterPro" id="IPR000551">
    <property type="entry name" value="MerR-type_HTH_dom"/>
</dbReference>